<dbReference type="EMBL" id="MCWU01000085">
    <property type="protein sequence ID" value="PMJ61070.1"/>
    <property type="molecule type" value="Genomic_DNA"/>
</dbReference>
<sequence length="138" mass="15512">MSEKAENTKRRIIEAAFDITLNEGFDAATFTRLSKQAVISRSGINTHFKRKEDLALELVSKYVEIIKQPLKFESAEAFYQSWTEAFDNDSRFKNAILTAGPIIPKLDGVKGLFDSIQGDEQEVQSCVYKCVGYAVIHA</sequence>
<comment type="caution">
    <text evidence="4">The sequence shown here is derived from an EMBL/GenBank/DDBJ whole genome shotgun (WGS) entry which is preliminary data.</text>
</comment>
<accession>A0A2N7F5Y7</accession>
<dbReference type="PROSITE" id="PS50977">
    <property type="entry name" value="HTH_TETR_2"/>
    <property type="match status" value="1"/>
</dbReference>
<evidence type="ECO:0000256" key="2">
    <source>
        <dbReference type="PROSITE-ProRule" id="PRU00335"/>
    </source>
</evidence>
<evidence type="ECO:0000256" key="1">
    <source>
        <dbReference type="ARBA" id="ARBA00023125"/>
    </source>
</evidence>
<dbReference type="InterPro" id="IPR009057">
    <property type="entry name" value="Homeodomain-like_sf"/>
</dbReference>
<evidence type="ECO:0000313" key="5">
    <source>
        <dbReference type="Proteomes" id="UP000235330"/>
    </source>
</evidence>
<keyword evidence="1 2" id="KW-0238">DNA-binding</keyword>
<dbReference type="RefSeq" id="WP_102517374.1">
    <property type="nucleotide sequence ID" value="NZ_CAWNSM010000085.1"/>
</dbReference>
<reference evidence="5" key="1">
    <citation type="submission" date="2016-07" db="EMBL/GenBank/DDBJ databases">
        <title>Nontailed viruses are major unrecognized killers of bacteria in the ocean.</title>
        <authorList>
            <person name="Kauffman K."/>
            <person name="Hussain F."/>
            <person name="Yang J."/>
            <person name="Arevalo P."/>
            <person name="Brown J."/>
            <person name="Cutler M."/>
            <person name="Kelly L."/>
            <person name="Polz M.F."/>
        </authorList>
    </citation>
    <scope>NUCLEOTIDE SEQUENCE [LARGE SCALE GENOMIC DNA]</scope>
    <source>
        <strain evidence="5">10N.261.55.E11</strain>
    </source>
</reference>
<protein>
    <recommendedName>
        <fullName evidence="3">HTH tetR-type domain-containing protein</fullName>
    </recommendedName>
</protein>
<evidence type="ECO:0000259" key="3">
    <source>
        <dbReference type="PROSITE" id="PS50977"/>
    </source>
</evidence>
<dbReference type="Proteomes" id="UP000235330">
    <property type="component" value="Unassembled WGS sequence"/>
</dbReference>
<dbReference type="GO" id="GO:0003677">
    <property type="term" value="F:DNA binding"/>
    <property type="evidence" value="ECO:0007669"/>
    <property type="project" value="UniProtKB-UniRule"/>
</dbReference>
<dbReference type="Gene3D" id="1.10.357.10">
    <property type="entry name" value="Tetracycline Repressor, domain 2"/>
    <property type="match status" value="1"/>
</dbReference>
<name>A0A2N7F5Y7_VIBSP</name>
<dbReference type="SUPFAM" id="SSF46689">
    <property type="entry name" value="Homeodomain-like"/>
    <property type="match status" value="1"/>
</dbReference>
<dbReference type="InterPro" id="IPR001647">
    <property type="entry name" value="HTH_TetR"/>
</dbReference>
<evidence type="ECO:0000313" key="4">
    <source>
        <dbReference type="EMBL" id="PMJ61070.1"/>
    </source>
</evidence>
<dbReference type="Pfam" id="PF00440">
    <property type="entry name" value="TetR_N"/>
    <property type="match status" value="1"/>
</dbReference>
<dbReference type="AlphaFoldDB" id="A0A2N7F5Y7"/>
<organism evidence="4 5">
    <name type="scientific">Vibrio splendidus</name>
    <dbReference type="NCBI Taxonomy" id="29497"/>
    <lineage>
        <taxon>Bacteria</taxon>
        <taxon>Pseudomonadati</taxon>
        <taxon>Pseudomonadota</taxon>
        <taxon>Gammaproteobacteria</taxon>
        <taxon>Vibrionales</taxon>
        <taxon>Vibrionaceae</taxon>
        <taxon>Vibrio</taxon>
    </lineage>
</organism>
<feature type="DNA-binding region" description="H-T-H motif" evidence="2">
    <location>
        <begin position="29"/>
        <end position="48"/>
    </location>
</feature>
<gene>
    <name evidence="4" type="ORF">BCU17_07930</name>
</gene>
<feature type="domain" description="HTH tetR-type" evidence="3">
    <location>
        <begin position="6"/>
        <end position="66"/>
    </location>
</feature>
<proteinExistence type="predicted"/>